<accession>A0A5C6F318</accession>
<feature type="transmembrane region" description="Helical" evidence="1">
    <location>
        <begin position="51"/>
        <end position="71"/>
    </location>
</feature>
<feature type="transmembrane region" description="Helical" evidence="1">
    <location>
        <begin position="158"/>
        <end position="179"/>
    </location>
</feature>
<dbReference type="EMBL" id="SJPW01000004">
    <property type="protein sequence ID" value="TWU54890.1"/>
    <property type="molecule type" value="Genomic_DNA"/>
</dbReference>
<feature type="transmembrane region" description="Helical" evidence="1">
    <location>
        <begin position="133"/>
        <end position="152"/>
    </location>
</feature>
<comment type="caution">
    <text evidence="2">The sequence shown here is derived from an EMBL/GenBank/DDBJ whole genome shotgun (WGS) entry which is preliminary data.</text>
</comment>
<feature type="transmembrane region" description="Helical" evidence="1">
    <location>
        <begin position="216"/>
        <end position="238"/>
    </location>
</feature>
<name>A0A5C6F318_9BACT</name>
<feature type="transmembrane region" description="Helical" evidence="1">
    <location>
        <begin position="12"/>
        <end position="31"/>
    </location>
</feature>
<feature type="transmembrane region" description="Helical" evidence="1">
    <location>
        <begin position="83"/>
        <end position="102"/>
    </location>
</feature>
<reference evidence="2 3" key="1">
    <citation type="submission" date="2019-02" db="EMBL/GenBank/DDBJ databases">
        <title>Deep-cultivation of Planctomycetes and their phenomic and genomic characterization uncovers novel biology.</title>
        <authorList>
            <person name="Wiegand S."/>
            <person name="Jogler M."/>
            <person name="Boedeker C."/>
            <person name="Pinto D."/>
            <person name="Vollmers J."/>
            <person name="Rivas-Marin E."/>
            <person name="Kohn T."/>
            <person name="Peeters S.H."/>
            <person name="Heuer A."/>
            <person name="Rast P."/>
            <person name="Oberbeckmann S."/>
            <person name="Bunk B."/>
            <person name="Jeske O."/>
            <person name="Meyerdierks A."/>
            <person name="Storesund J.E."/>
            <person name="Kallscheuer N."/>
            <person name="Luecker S."/>
            <person name="Lage O.M."/>
            <person name="Pohl T."/>
            <person name="Merkel B.J."/>
            <person name="Hornburger P."/>
            <person name="Mueller R.-W."/>
            <person name="Bruemmer F."/>
            <person name="Labrenz M."/>
            <person name="Spormann A.M."/>
            <person name="Op Den Camp H."/>
            <person name="Overmann J."/>
            <person name="Amann R."/>
            <person name="Jetten M.S.M."/>
            <person name="Mascher T."/>
            <person name="Medema M.H."/>
            <person name="Devos D.P."/>
            <person name="Kaster A.-K."/>
            <person name="Ovreas L."/>
            <person name="Rohde M."/>
            <person name="Galperin M.Y."/>
            <person name="Jogler C."/>
        </authorList>
    </citation>
    <scope>NUCLEOTIDE SEQUENCE [LARGE SCALE GENOMIC DNA]</scope>
    <source>
        <strain evidence="2 3">Poly51</strain>
    </source>
</reference>
<feature type="transmembrane region" description="Helical" evidence="1">
    <location>
        <begin position="191"/>
        <end position="210"/>
    </location>
</feature>
<gene>
    <name evidence="2" type="ORF">Poly51_36120</name>
</gene>
<keyword evidence="3" id="KW-1185">Reference proteome</keyword>
<organism evidence="2 3">
    <name type="scientific">Rubripirellula tenax</name>
    <dbReference type="NCBI Taxonomy" id="2528015"/>
    <lineage>
        <taxon>Bacteria</taxon>
        <taxon>Pseudomonadati</taxon>
        <taxon>Planctomycetota</taxon>
        <taxon>Planctomycetia</taxon>
        <taxon>Pirellulales</taxon>
        <taxon>Pirellulaceae</taxon>
        <taxon>Rubripirellula</taxon>
    </lineage>
</organism>
<sequence length="239" mass="26327">MEVTKLASQIPIFPLFIAVSLVVGWFIPGFYTWTDSDQSRPSPLLWKVPMWSAIASAAFCLVLPWLPITTKSSIDTSRPKMRFSLRLLLAITTAIAVATALLTKFPLFTSGVICAGAYAYFIASCVRNPQHRMASAALLACMILPYAWVVSYKELDRILPAFALMISGMPAFVPAALIGQLFGQNMRDTTWLTFLLTAMELTIGVLMIRLGPKRTIAYLLLVMQISVLGSLAFHMLCLA</sequence>
<evidence type="ECO:0000256" key="1">
    <source>
        <dbReference type="SAM" id="Phobius"/>
    </source>
</evidence>
<keyword evidence="1" id="KW-1133">Transmembrane helix</keyword>
<evidence type="ECO:0000313" key="2">
    <source>
        <dbReference type="EMBL" id="TWU54890.1"/>
    </source>
</evidence>
<dbReference type="Proteomes" id="UP000318288">
    <property type="component" value="Unassembled WGS sequence"/>
</dbReference>
<protein>
    <submittedName>
        <fullName evidence="2">Uncharacterized protein</fullName>
    </submittedName>
</protein>
<feature type="transmembrane region" description="Helical" evidence="1">
    <location>
        <begin position="108"/>
        <end position="126"/>
    </location>
</feature>
<keyword evidence="1" id="KW-0812">Transmembrane</keyword>
<keyword evidence="1" id="KW-0472">Membrane</keyword>
<evidence type="ECO:0000313" key="3">
    <source>
        <dbReference type="Proteomes" id="UP000318288"/>
    </source>
</evidence>
<dbReference type="OrthoDB" id="286882at2"/>
<dbReference type="AlphaFoldDB" id="A0A5C6F318"/>
<proteinExistence type="predicted"/>